<sequence length="58" mass="6765">MFIINLVFIISTFWIFAVDGKRYWQYSRAELKDNKPLPMAGLIGILVMLVNSFNEVLK</sequence>
<dbReference type="EMBL" id="MG575418">
    <property type="protein sequence ID" value="QDH85423.1"/>
    <property type="molecule type" value="Genomic_DNA"/>
</dbReference>
<organism evidence="2 3">
    <name type="scientific">Proteus phage vB_PmiP_RS1pmA</name>
    <dbReference type="NCBI Taxonomy" id="2250312"/>
    <lineage>
        <taxon>Viruses</taxon>
        <taxon>Duplodnaviria</taxon>
        <taxon>Heunggongvirae</taxon>
        <taxon>Uroviricota</taxon>
        <taxon>Caudoviricetes</taxon>
        <taxon>Autographivirales</taxon>
        <taxon>Autoscriptoviridae</taxon>
        <taxon>Slopekvirinae</taxon>
        <taxon>Novosibovirus</taxon>
        <taxon>Novosibovirus RS1pmA</taxon>
    </lineage>
</organism>
<name>A0A514CY28_9CAUD</name>
<proteinExistence type="predicted"/>
<dbReference type="Proteomes" id="UP000317418">
    <property type="component" value="Segment"/>
</dbReference>
<evidence type="ECO:0000313" key="2">
    <source>
        <dbReference type="EMBL" id="QDH85423.1"/>
    </source>
</evidence>
<protein>
    <submittedName>
        <fullName evidence="2">Uncharacterized protein</fullName>
    </submittedName>
</protein>
<accession>A0A514CY28</accession>
<feature type="transmembrane region" description="Helical" evidence="1">
    <location>
        <begin position="36"/>
        <end position="57"/>
    </location>
</feature>
<keyword evidence="1" id="KW-1133">Transmembrane helix</keyword>
<reference evidence="2 3" key="1">
    <citation type="submission" date="2017-11" db="EMBL/GenBank/DDBJ databases">
        <title>Genomic and ecogenomic characterisation of Proteus mirabilis bacteriophage supports development of cocktails for phage therapy.</title>
        <authorList>
            <person name="Alves D.R."/>
            <person name="Nzakizwanayo J."/>
            <person name="Dedi C."/>
            <person name="Olympiou C."/>
            <person name="Hanin A."/>
            <person name="Kot W."/>
            <person name="Hansen L."/>
            <person name="Gahan C."/>
            <person name="Schellenberge P."/>
            <person name="Ogilvie L.A."/>
            <person name="Jones B.V."/>
        </authorList>
    </citation>
    <scope>NUCLEOTIDE SEQUENCE [LARGE SCALE GENOMIC DNA]</scope>
</reference>
<keyword evidence="1" id="KW-0812">Transmembrane</keyword>
<keyword evidence="1" id="KW-0472">Membrane</keyword>
<evidence type="ECO:0000256" key="1">
    <source>
        <dbReference type="SAM" id="Phobius"/>
    </source>
</evidence>
<evidence type="ECO:0000313" key="3">
    <source>
        <dbReference type="Proteomes" id="UP000317418"/>
    </source>
</evidence>
<keyword evidence="3" id="KW-1185">Reference proteome</keyword>